<feature type="compositionally biased region" description="Acidic residues" evidence="1">
    <location>
        <begin position="82"/>
        <end position="92"/>
    </location>
</feature>
<gene>
    <name evidence="2" type="ORF">CkaCkLH20_03009</name>
</gene>
<dbReference type="RefSeq" id="XP_038748927.1">
    <property type="nucleotide sequence ID" value="XM_038885728.1"/>
</dbReference>
<accession>A0A9P6LNQ5</accession>
<dbReference type="Proteomes" id="UP000781932">
    <property type="component" value="Unassembled WGS sequence"/>
</dbReference>
<dbReference type="OrthoDB" id="5376710at2759"/>
<feature type="compositionally biased region" description="Basic and acidic residues" evidence="1">
    <location>
        <begin position="786"/>
        <end position="796"/>
    </location>
</feature>
<evidence type="ECO:0008006" key="4">
    <source>
        <dbReference type="Google" id="ProtNLM"/>
    </source>
</evidence>
<organism evidence="2 3">
    <name type="scientific">Colletotrichum karsti</name>
    <dbReference type="NCBI Taxonomy" id="1095194"/>
    <lineage>
        <taxon>Eukaryota</taxon>
        <taxon>Fungi</taxon>
        <taxon>Dikarya</taxon>
        <taxon>Ascomycota</taxon>
        <taxon>Pezizomycotina</taxon>
        <taxon>Sordariomycetes</taxon>
        <taxon>Hypocreomycetidae</taxon>
        <taxon>Glomerellales</taxon>
        <taxon>Glomerellaceae</taxon>
        <taxon>Colletotrichum</taxon>
        <taxon>Colletotrichum boninense species complex</taxon>
    </lineage>
</organism>
<dbReference type="AlphaFoldDB" id="A0A9P6LNQ5"/>
<reference evidence="2" key="1">
    <citation type="submission" date="2020-03" db="EMBL/GenBank/DDBJ databases">
        <authorList>
            <person name="He L."/>
        </authorList>
    </citation>
    <scope>NUCLEOTIDE SEQUENCE</scope>
    <source>
        <strain evidence="2">CkLH20</strain>
    </source>
</reference>
<reference evidence="2" key="2">
    <citation type="submission" date="2020-11" db="EMBL/GenBank/DDBJ databases">
        <title>Whole genome sequencing of Colletotrichum sp.</title>
        <authorList>
            <person name="Li H."/>
        </authorList>
    </citation>
    <scope>NUCLEOTIDE SEQUENCE</scope>
    <source>
        <strain evidence="2">CkLH20</strain>
    </source>
</reference>
<feature type="region of interest" description="Disordered" evidence="1">
    <location>
        <begin position="68"/>
        <end position="126"/>
    </location>
</feature>
<feature type="compositionally biased region" description="Basic and acidic residues" evidence="1">
    <location>
        <begin position="625"/>
        <end position="634"/>
    </location>
</feature>
<evidence type="ECO:0000313" key="2">
    <source>
        <dbReference type="EMBL" id="KAF9879466.1"/>
    </source>
</evidence>
<proteinExistence type="predicted"/>
<sequence>MDRRTQGSESPDLNGDADSAAEPGRTLGRIRELTRRVRSALREAGADAAFKEYGRVADHAALCRSLLRTSPESGGGASGHEVEEEEEEEGFEIDPRSSLSGRSLHSAAAEADARPDERRHSDDDGEKRECLAAIRDWKACVEALLQALRGSLAETYRSYEPGATPEMVEALFGDVDFRASAIQQMRNARIGGTFSGGGEGFSRAKYDVRFRNHDRVKKDLVEVVRALQMAEAGESGEAAVEEVEISARGDAVLEFADERGRPALRFRVSSWMLAETSPVFERMFTGRASIEVWDDEDLEASLPAEGPPGTYTCRDGSEARLYRMPQAERDAEGSLTTLLHAAHMHNERVPREVSFEGFVAMAETCLRYRCTSPLEVFVEHRWLPLWIHKGSEEMPDGMLVVSYVFGFRQLFARMSKTAVLNVRGEEEVRGKRWPRRVKERVWGLREAKMGQVEDACAAALREYLVRDEGASGGRGGCEEGAEGEAGMFMGRPRCPKGSHWCDATNLGWLMMTFGELGLLSTVMKGSALGDSQQTPPTRKGRSLAELVDQLRTIESPPQAVHKGAACDPAARFRAAVSDIYNSVSGLTLFEVSGRAHGWGLSRHRSGQVQAVLPRVLRGIWERTEVKEEGEESRRNGNGSGNGTLGVTDEVRLMILRATRSVEDLRATAVVDKGFWGVYKENEGSLTRRFVKAHRRHTLMKLTSMDVVEKREEKVTKTEGDVLKMEVEVEVEAGAAMVVDGVREDPRPSSAPGYEVAHVSNALSEEEVERILWPDSLPPPEALQSGDDMKEKFRRSDPAFTEGKMLLRVEDKQLREQRDIRVGLVRDGG</sequence>
<feature type="region of interest" description="Disordered" evidence="1">
    <location>
        <begin position="625"/>
        <end position="644"/>
    </location>
</feature>
<name>A0A9P6LNQ5_9PEZI</name>
<evidence type="ECO:0000256" key="1">
    <source>
        <dbReference type="SAM" id="MobiDB-lite"/>
    </source>
</evidence>
<comment type="caution">
    <text evidence="2">The sequence shown here is derived from an EMBL/GenBank/DDBJ whole genome shotgun (WGS) entry which is preliminary data.</text>
</comment>
<dbReference type="EMBL" id="JAATWM020000007">
    <property type="protein sequence ID" value="KAF9879466.1"/>
    <property type="molecule type" value="Genomic_DNA"/>
</dbReference>
<dbReference type="GeneID" id="62158802"/>
<evidence type="ECO:0000313" key="3">
    <source>
        <dbReference type="Proteomes" id="UP000781932"/>
    </source>
</evidence>
<feature type="region of interest" description="Disordered" evidence="1">
    <location>
        <begin position="1"/>
        <end position="30"/>
    </location>
</feature>
<keyword evidence="3" id="KW-1185">Reference proteome</keyword>
<feature type="region of interest" description="Disordered" evidence="1">
    <location>
        <begin position="775"/>
        <end position="796"/>
    </location>
</feature>
<protein>
    <recommendedName>
        <fullName evidence="4">BTB domain-containing protein</fullName>
    </recommendedName>
</protein>
<feature type="compositionally biased region" description="Basic and acidic residues" evidence="1">
    <location>
        <begin position="111"/>
        <end position="126"/>
    </location>
</feature>